<dbReference type="GO" id="GO:0042602">
    <property type="term" value="F:riboflavin reductase (NADPH) activity"/>
    <property type="evidence" value="ECO:0007669"/>
    <property type="project" value="TreeGrafter"/>
</dbReference>
<protein>
    <submittedName>
        <fullName evidence="5">Flavin reductase (DIM6/NTAB) family NADH-FMN oxidoreductase RutF</fullName>
    </submittedName>
</protein>
<dbReference type="InterPro" id="IPR002563">
    <property type="entry name" value="Flavin_Rdtase-like_dom"/>
</dbReference>
<accession>A0A7Y9LRC1</accession>
<dbReference type="SMART" id="SM00903">
    <property type="entry name" value="Flavin_Reduct"/>
    <property type="match status" value="1"/>
</dbReference>
<dbReference type="PANTHER" id="PTHR30466:SF11">
    <property type="entry name" value="FLAVIN-DEPENDENT MONOOXYGENASE, REDUCTASE SUBUNIT HSAB"/>
    <property type="match status" value="1"/>
</dbReference>
<dbReference type="InterPro" id="IPR012349">
    <property type="entry name" value="Split_barrel_FMN-bd"/>
</dbReference>
<evidence type="ECO:0000313" key="6">
    <source>
        <dbReference type="Proteomes" id="UP000521748"/>
    </source>
</evidence>
<comment type="similarity">
    <text evidence="1">Belongs to the non-flavoprotein flavin reductase family.</text>
</comment>
<proteinExistence type="inferred from homology"/>
<gene>
    <name evidence="5" type="ORF">FHU41_000387</name>
</gene>
<feature type="domain" description="Flavin reductase like" evidence="4">
    <location>
        <begin position="16"/>
        <end position="160"/>
    </location>
</feature>
<evidence type="ECO:0000256" key="2">
    <source>
        <dbReference type="ARBA" id="ARBA00023002"/>
    </source>
</evidence>
<comment type="caution">
    <text evidence="5">The sequence shown here is derived from an EMBL/GenBank/DDBJ whole genome shotgun (WGS) entry which is preliminary data.</text>
</comment>
<evidence type="ECO:0000313" key="5">
    <source>
        <dbReference type="EMBL" id="NYE94166.1"/>
    </source>
</evidence>
<dbReference type="PANTHER" id="PTHR30466">
    <property type="entry name" value="FLAVIN REDUCTASE"/>
    <property type="match status" value="1"/>
</dbReference>
<dbReference type="SUPFAM" id="SSF50475">
    <property type="entry name" value="FMN-binding split barrel"/>
    <property type="match status" value="1"/>
</dbReference>
<sequence length="201" mass="21471">MTLSHDITPQRMRTVLGHFATGLTVVTAHDSTGPVGFTCQSFTSLSLEPPLISINPTKGSSTWPKIRQLGSFAVNILPAGSEQLALDFSRKGIDRFDRVDWEISAAGHPHLGGALAWVDCELEAEHEAGDHSIAIARVHRLEAAEAGGHPLLFFKGGFLPLAAELAAEAASSVHQLPRRIGRDEPGRNEQRASAGQDVLSA</sequence>
<dbReference type="Gene3D" id="2.30.110.10">
    <property type="entry name" value="Electron Transport, Fmn-binding Protein, Chain A"/>
    <property type="match status" value="1"/>
</dbReference>
<dbReference type="RefSeq" id="WP_343046217.1">
    <property type="nucleotide sequence ID" value="NZ_JACBYQ010000001.1"/>
</dbReference>
<keyword evidence="6" id="KW-1185">Reference proteome</keyword>
<dbReference type="AlphaFoldDB" id="A0A7Y9LRC1"/>
<dbReference type="Pfam" id="PF01613">
    <property type="entry name" value="Flavin_Reduct"/>
    <property type="match status" value="1"/>
</dbReference>
<dbReference type="InterPro" id="IPR050268">
    <property type="entry name" value="NADH-dep_flavin_reductase"/>
</dbReference>
<evidence type="ECO:0000256" key="1">
    <source>
        <dbReference type="ARBA" id="ARBA00008898"/>
    </source>
</evidence>
<name>A0A7Y9LRC1_9MICC</name>
<reference evidence="5 6" key="1">
    <citation type="submission" date="2020-07" db="EMBL/GenBank/DDBJ databases">
        <title>Sequencing the genomes of 1000 actinobacteria strains.</title>
        <authorList>
            <person name="Klenk H.-P."/>
        </authorList>
    </citation>
    <scope>NUCLEOTIDE SEQUENCE [LARGE SCALE GENOMIC DNA]</scope>
    <source>
        <strain evidence="5 6">DSM 102047</strain>
    </source>
</reference>
<evidence type="ECO:0000259" key="4">
    <source>
        <dbReference type="SMART" id="SM00903"/>
    </source>
</evidence>
<organism evidence="5 6">
    <name type="scientific">Psychromicrobium silvestre</name>
    <dbReference type="NCBI Taxonomy" id="1645614"/>
    <lineage>
        <taxon>Bacteria</taxon>
        <taxon>Bacillati</taxon>
        <taxon>Actinomycetota</taxon>
        <taxon>Actinomycetes</taxon>
        <taxon>Micrococcales</taxon>
        <taxon>Micrococcaceae</taxon>
        <taxon>Psychromicrobium</taxon>
    </lineage>
</organism>
<dbReference type="EMBL" id="JACBYQ010000001">
    <property type="protein sequence ID" value="NYE94166.1"/>
    <property type="molecule type" value="Genomic_DNA"/>
</dbReference>
<keyword evidence="2" id="KW-0560">Oxidoreductase</keyword>
<feature type="region of interest" description="Disordered" evidence="3">
    <location>
        <begin position="174"/>
        <end position="201"/>
    </location>
</feature>
<evidence type="ECO:0000256" key="3">
    <source>
        <dbReference type="SAM" id="MobiDB-lite"/>
    </source>
</evidence>
<feature type="compositionally biased region" description="Basic and acidic residues" evidence="3">
    <location>
        <begin position="180"/>
        <end position="190"/>
    </location>
</feature>
<dbReference type="Proteomes" id="UP000521748">
    <property type="component" value="Unassembled WGS sequence"/>
</dbReference>
<dbReference type="GO" id="GO:0010181">
    <property type="term" value="F:FMN binding"/>
    <property type="evidence" value="ECO:0007669"/>
    <property type="project" value="InterPro"/>
</dbReference>